<gene>
    <name evidence="1" type="ORF">R1flu_002763</name>
</gene>
<evidence type="ECO:0000313" key="2">
    <source>
        <dbReference type="Proteomes" id="UP001605036"/>
    </source>
</evidence>
<sequence length="120" mass="14277">MGNIARRRSRVQWLQNGEVASKYFFILLRVKHAAKRMNKLVQEDNMATEDEDIIIEEIHDFYLTLYTRNEEIREHEAKEKEIVRLIDMGVTDEENERISRAPGMEQLEWIATMLPKDKSL</sequence>
<protein>
    <submittedName>
        <fullName evidence="1">Uncharacterized protein</fullName>
    </submittedName>
</protein>
<name>A0ABD1Y716_9MARC</name>
<proteinExistence type="predicted"/>
<comment type="caution">
    <text evidence="1">The sequence shown here is derived from an EMBL/GenBank/DDBJ whole genome shotgun (WGS) entry which is preliminary data.</text>
</comment>
<keyword evidence="2" id="KW-1185">Reference proteome</keyword>
<reference evidence="1 2" key="1">
    <citation type="submission" date="2024-09" db="EMBL/GenBank/DDBJ databases">
        <title>Chromosome-scale assembly of Riccia fluitans.</title>
        <authorList>
            <person name="Paukszto L."/>
            <person name="Sawicki J."/>
            <person name="Karawczyk K."/>
            <person name="Piernik-Szablinska J."/>
            <person name="Szczecinska M."/>
            <person name="Mazdziarz M."/>
        </authorList>
    </citation>
    <scope>NUCLEOTIDE SEQUENCE [LARGE SCALE GENOMIC DNA]</scope>
    <source>
        <strain evidence="1">Rf_01</strain>
        <tissue evidence="1">Aerial parts of the thallus</tissue>
    </source>
</reference>
<dbReference type="Proteomes" id="UP001605036">
    <property type="component" value="Unassembled WGS sequence"/>
</dbReference>
<dbReference type="AlphaFoldDB" id="A0ABD1Y716"/>
<dbReference type="EMBL" id="JBHFFA010000006">
    <property type="protein sequence ID" value="KAL2622558.1"/>
    <property type="molecule type" value="Genomic_DNA"/>
</dbReference>
<organism evidence="1 2">
    <name type="scientific">Riccia fluitans</name>
    <dbReference type="NCBI Taxonomy" id="41844"/>
    <lineage>
        <taxon>Eukaryota</taxon>
        <taxon>Viridiplantae</taxon>
        <taxon>Streptophyta</taxon>
        <taxon>Embryophyta</taxon>
        <taxon>Marchantiophyta</taxon>
        <taxon>Marchantiopsida</taxon>
        <taxon>Marchantiidae</taxon>
        <taxon>Marchantiales</taxon>
        <taxon>Ricciaceae</taxon>
        <taxon>Riccia</taxon>
    </lineage>
</organism>
<evidence type="ECO:0000313" key="1">
    <source>
        <dbReference type="EMBL" id="KAL2622558.1"/>
    </source>
</evidence>
<accession>A0ABD1Y716</accession>